<feature type="non-terminal residue" evidence="2">
    <location>
        <position position="309"/>
    </location>
</feature>
<dbReference type="InterPro" id="IPR010730">
    <property type="entry name" value="HET"/>
</dbReference>
<evidence type="ECO:0000259" key="1">
    <source>
        <dbReference type="Pfam" id="PF06985"/>
    </source>
</evidence>
<accession>A0A2J6QZP7</accession>
<feature type="non-terminal residue" evidence="2">
    <location>
        <position position="1"/>
    </location>
</feature>
<reference evidence="2 3" key="1">
    <citation type="submission" date="2016-04" db="EMBL/GenBank/DDBJ databases">
        <title>A degradative enzymes factory behind the ericoid mycorrhizal symbiosis.</title>
        <authorList>
            <consortium name="DOE Joint Genome Institute"/>
            <person name="Martino E."/>
            <person name="Morin E."/>
            <person name="Grelet G."/>
            <person name="Kuo A."/>
            <person name="Kohler A."/>
            <person name="Daghino S."/>
            <person name="Barry K."/>
            <person name="Choi C."/>
            <person name="Cichocki N."/>
            <person name="Clum A."/>
            <person name="Copeland A."/>
            <person name="Hainaut M."/>
            <person name="Haridas S."/>
            <person name="Labutti K."/>
            <person name="Lindquist E."/>
            <person name="Lipzen A."/>
            <person name="Khouja H.-R."/>
            <person name="Murat C."/>
            <person name="Ohm R."/>
            <person name="Olson A."/>
            <person name="Spatafora J."/>
            <person name="Veneault-Fourrey C."/>
            <person name="Henrissat B."/>
            <person name="Grigoriev I."/>
            <person name="Martin F."/>
            <person name="Perotto S."/>
        </authorList>
    </citation>
    <scope>NUCLEOTIDE SEQUENCE [LARGE SCALE GENOMIC DNA]</scope>
    <source>
        <strain evidence="2 3">F</strain>
    </source>
</reference>
<evidence type="ECO:0000313" key="3">
    <source>
        <dbReference type="Proteomes" id="UP000235786"/>
    </source>
</evidence>
<dbReference type="STRING" id="1149755.A0A2J6QZP7"/>
<protein>
    <recommendedName>
        <fullName evidence="1">Heterokaryon incompatibility domain-containing protein</fullName>
    </recommendedName>
</protein>
<evidence type="ECO:0000313" key="2">
    <source>
        <dbReference type="EMBL" id="PMD31737.1"/>
    </source>
</evidence>
<dbReference type="AlphaFoldDB" id="A0A2J6QZP7"/>
<dbReference type="Proteomes" id="UP000235786">
    <property type="component" value="Unassembled WGS sequence"/>
</dbReference>
<dbReference type="EMBL" id="KZ613961">
    <property type="protein sequence ID" value="PMD31737.1"/>
    <property type="molecule type" value="Genomic_DNA"/>
</dbReference>
<dbReference type="OrthoDB" id="5428863at2759"/>
<gene>
    <name evidence="2" type="ORF">L207DRAFT_408633</name>
</gene>
<dbReference type="PANTHER" id="PTHR33112">
    <property type="entry name" value="DOMAIN PROTEIN, PUTATIVE-RELATED"/>
    <property type="match status" value="1"/>
</dbReference>
<keyword evidence="3" id="KW-1185">Reference proteome</keyword>
<dbReference type="Pfam" id="PF06985">
    <property type="entry name" value="HET"/>
    <property type="match status" value="1"/>
</dbReference>
<feature type="domain" description="Heterokaryon incompatibility" evidence="1">
    <location>
        <begin position="2"/>
        <end position="109"/>
    </location>
</feature>
<dbReference type="PANTHER" id="PTHR33112:SF1">
    <property type="entry name" value="HETEROKARYON INCOMPATIBILITY DOMAIN-CONTAINING PROTEIN"/>
    <property type="match status" value="1"/>
</dbReference>
<name>A0A2J6QZP7_HYAVF</name>
<organism evidence="2 3">
    <name type="scientific">Hyaloscypha variabilis (strain UAMH 11265 / GT02V1 / F)</name>
    <name type="common">Meliniomyces variabilis</name>
    <dbReference type="NCBI Taxonomy" id="1149755"/>
    <lineage>
        <taxon>Eukaryota</taxon>
        <taxon>Fungi</taxon>
        <taxon>Dikarya</taxon>
        <taxon>Ascomycota</taxon>
        <taxon>Pezizomycotina</taxon>
        <taxon>Leotiomycetes</taxon>
        <taxon>Helotiales</taxon>
        <taxon>Hyaloscyphaceae</taxon>
        <taxon>Hyaloscypha</taxon>
        <taxon>Hyaloscypha variabilis</taxon>
    </lineage>
</organism>
<sequence length="309" mass="35848">PAIISDGMKATLRIGLRYLWADKYCINQNDPGDKHKQIRQMDKIYANAKVTIIAATSVLVDGLPGVGRIERPSQACLQLGGLILGRTLREPHWIVGASKWSTRGWTFQEGLLSRRRLIFTDEQVIFECNGMHCVESRTLPLDKMHDRETNRFKSTLPSGSFRRKTLGSDLEDFMTYVSEFSERELRFLDDRLNAMRGIFHRFETAPFPVHQLMGVPVFPPWVYHYRERDKPKVFARVNRTPEQGFLVGLTWSHGSNSATGTRIPQFPSWSWAGWTRRVDYTLKFDDWWTTTLNETRVWMEGDSGELREF</sequence>
<proteinExistence type="predicted"/>